<dbReference type="Proteomes" id="UP000499080">
    <property type="component" value="Unassembled WGS sequence"/>
</dbReference>
<gene>
    <name evidence="1" type="ORF">AVEN_98018_1</name>
</gene>
<accession>A0A4Y2G4W1</accession>
<organism evidence="1 2">
    <name type="scientific">Araneus ventricosus</name>
    <name type="common">Orbweaver spider</name>
    <name type="synonym">Epeira ventricosa</name>
    <dbReference type="NCBI Taxonomy" id="182803"/>
    <lineage>
        <taxon>Eukaryota</taxon>
        <taxon>Metazoa</taxon>
        <taxon>Ecdysozoa</taxon>
        <taxon>Arthropoda</taxon>
        <taxon>Chelicerata</taxon>
        <taxon>Arachnida</taxon>
        <taxon>Araneae</taxon>
        <taxon>Araneomorphae</taxon>
        <taxon>Entelegynae</taxon>
        <taxon>Araneoidea</taxon>
        <taxon>Araneidae</taxon>
        <taxon>Araneus</taxon>
    </lineage>
</organism>
<comment type="caution">
    <text evidence="1">The sequence shown here is derived from an EMBL/GenBank/DDBJ whole genome shotgun (WGS) entry which is preliminary data.</text>
</comment>
<evidence type="ECO:0000313" key="2">
    <source>
        <dbReference type="Proteomes" id="UP000499080"/>
    </source>
</evidence>
<dbReference type="AlphaFoldDB" id="A0A4Y2G4W1"/>
<reference evidence="1 2" key="1">
    <citation type="journal article" date="2019" name="Sci. Rep.">
        <title>Orb-weaving spider Araneus ventricosus genome elucidates the spidroin gene catalogue.</title>
        <authorList>
            <person name="Kono N."/>
            <person name="Nakamura H."/>
            <person name="Ohtoshi R."/>
            <person name="Moran D.A.P."/>
            <person name="Shinohara A."/>
            <person name="Yoshida Y."/>
            <person name="Fujiwara M."/>
            <person name="Mori M."/>
            <person name="Tomita M."/>
            <person name="Arakawa K."/>
        </authorList>
    </citation>
    <scope>NUCLEOTIDE SEQUENCE [LARGE SCALE GENOMIC DNA]</scope>
</reference>
<evidence type="ECO:0000313" key="1">
    <source>
        <dbReference type="EMBL" id="GBM48267.1"/>
    </source>
</evidence>
<keyword evidence="2" id="KW-1185">Reference proteome</keyword>
<protein>
    <submittedName>
        <fullName evidence="1">Uncharacterized protein</fullName>
    </submittedName>
</protein>
<proteinExistence type="predicted"/>
<name>A0A4Y2G4W1_ARAVE</name>
<sequence>MKLRSPLTIVRRSHLNIAKFIGEKEDISVILERHAAMDRLMDLLKIQESWQDFLHIIPELRLSNHLDLRTTCRSGPTDGPVVDPRFLARFPPHYPRTPFVQPFGLENDMPQWTD</sequence>
<dbReference type="EMBL" id="BGPR01001209">
    <property type="protein sequence ID" value="GBM48267.1"/>
    <property type="molecule type" value="Genomic_DNA"/>
</dbReference>